<accession>A0A158BMY1</accession>
<dbReference type="OrthoDB" id="6490254at2"/>
<keyword evidence="3" id="KW-1185">Reference proteome</keyword>
<evidence type="ECO:0000313" key="2">
    <source>
        <dbReference type="EMBL" id="SAK71424.1"/>
    </source>
</evidence>
<dbReference type="EMBL" id="FCOX02000012">
    <property type="protein sequence ID" value="SAK71424.1"/>
    <property type="molecule type" value="Genomic_DNA"/>
</dbReference>
<proteinExistence type="predicted"/>
<feature type="domain" description="Tlde1" evidence="1">
    <location>
        <begin position="24"/>
        <end position="138"/>
    </location>
</feature>
<dbReference type="Proteomes" id="UP000071859">
    <property type="component" value="Unassembled WGS sequence"/>
</dbReference>
<sequence>MPIRCEFTLNGRETSTLVCSGYGTVEAFSGHMRGRDNPDAVASKGIGPIPKGTYYIVDRQSGGMLGAVYDALAPHLGSTDMTKWFTLWNPNTGDVTNIQGVTRGNFRLHPVGDRERSEGCITLVNPAEFEFLQRFIRRSPPALPLPGTTLLRAYGTVIVK</sequence>
<gene>
    <name evidence="2" type="ORF">AWB78_02883</name>
</gene>
<dbReference type="InterPro" id="IPR021225">
    <property type="entry name" value="Tlde1_dom"/>
</dbReference>
<evidence type="ECO:0000259" key="1">
    <source>
        <dbReference type="Pfam" id="PF10908"/>
    </source>
</evidence>
<reference evidence="2" key="1">
    <citation type="submission" date="2016-01" db="EMBL/GenBank/DDBJ databases">
        <authorList>
            <person name="Peeters C."/>
        </authorList>
    </citation>
    <scope>NUCLEOTIDE SEQUENCE</scope>
    <source>
        <strain evidence="2">LMG 29321</strain>
    </source>
</reference>
<name>A0A158BMY1_9BURK</name>
<dbReference type="RefSeq" id="WP_062605202.1">
    <property type="nucleotide sequence ID" value="NZ_FCOX02000012.1"/>
</dbReference>
<evidence type="ECO:0000313" key="3">
    <source>
        <dbReference type="Proteomes" id="UP000071859"/>
    </source>
</evidence>
<protein>
    <recommendedName>
        <fullName evidence="1">Tlde1 domain-containing protein</fullName>
    </recommendedName>
</protein>
<dbReference type="Pfam" id="PF10908">
    <property type="entry name" value="Tlde1_dom"/>
    <property type="match status" value="1"/>
</dbReference>
<comment type="caution">
    <text evidence="2">The sequence shown here is derived from an EMBL/GenBank/DDBJ whole genome shotgun (WGS) entry which is preliminary data.</text>
</comment>
<dbReference type="AlphaFoldDB" id="A0A158BMY1"/>
<organism evidence="2 3">
    <name type="scientific">Caballeronia calidae</name>
    <dbReference type="NCBI Taxonomy" id="1777139"/>
    <lineage>
        <taxon>Bacteria</taxon>
        <taxon>Pseudomonadati</taxon>
        <taxon>Pseudomonadota</taxon>
        <taxon>Betaproteobacteria</taxon>
        <taxon>Burkholderiales</taxon>
        <taxon>Burkholderiaceae</taxon>
        <taxon>Caballeronia</taxon>
    </lineage>
</organism>